<dbReference type="PATRIC" id="fig|298794.3.peg.2246"/>
<proteinExistence type="predicted"/>
<dbReference type="Gene3D" id="3.30.160.250">
    <property type="match status" value="1"/>
</dbReference>
<dbReference type="EMBL" id="LABY01000176">
    <property type="protein sequence ID" value="KMO32405.1"/>
    <property type="molecule type" value="Genomic_DNA"/>
</dbReference>
<accession>A0A0J6SB28</accession>
<dbReference type="Pfam" id="PF15919">
    <property type="entry name" value="HicB_lk_antitox"/>
    <property type="match status" value="1"/>
</dbReference>
<evidence type="ECO:0000313" key="2">
    <source>
        <dbReference type="EMBL" id="KMO32405.1"/>
    </source>
</evidence>
<dbReference type="SUPFAM" id="SSF143100">
    <property type="entry name" value="TTHA1013/TTHA0281-like"/>
    <property type="match status" value="1"/>
</dbReference>
<dbReference type="InterPro" id="IPR031807">
    <property type="entry name" value="HicB-like"/>
</dbReference>
<keyword evidence="3" id="KW-1185">Reference proteome</keyword>
<dbReference type="Proteomes" id="UP000035955">
    <property type="component" value="Unassembled WGS sequence"/>
</dbReference>
<name>A0A0J6SB28_9HYPH</name>
<sequence length="134" mass="14013">MHYIAFLHPPENGSEWGVTFPDLPGCVSSGETFEAAIEGGREALSGHLAALRADGDPVPPARSLAELSADPEAREMLDGSLVQVIAPRPVPAARVRVDLMIDATVLRLTDAAAEARGMSRASFIEAALLAAAEP</sequence>
<organism evidence="2 3">
    <name type="scientific">Methylobacterium variabile</name>
    <dbReference type="NCBI Taxonomy" id="298794"/>
    <lineage>
        <taxon>Bacteria</taxon>
        <taxon>Pseudomonadati</taxon>
        <taxon>Pseudomonadota</taxon>
        <taxon>Alphaproteobacteria</taxon>
        <taxon>Hyphomicrobiales</taxon>
        <taxon>Methylobacteriaceae</taxon>
        <taxon>Methylobacterium</taxon>
    </lineage>
</organism>
<dbReference type="RefSeq" id="WP_048446667.1">
    <property type="nucleotide sequence ID" value="NZ_LABY01000176.1"/>
</dbReference>
<evidence type="ECO:0000259" key="1">
    <source>
        <dbReference type="Pfam" id="PF15919"/>
    </source>
</evidence>
<reference evidence="2 3" key="1">
    <citation type="submission" date="2015-03" db="EMBL/GenBank/DDBJ databases">
        <title>Genome sequencing of Methylobacterium variabile DSM 16961.</title>
        <authorList>
            <person name="Chaudhry V."/>
            <person name="Patil P.B."/>
        </authorList>
    </citation>
    <scope>NUCLEOTIDE SEQUENCE [LARGE SCALE GENOMIC DNA]</scope>
    <source>
        <strain evidence="2 3">DSM 16961</strain>
    </source>
</reference>
<dbReference type="InterPro" id="IPR035069">
    <property type="entry name" value="TTHA1013/TTHA0281-like"/>
</dbReference>
<dbReference type="OrthoDB" id="9807959at2"/>
<comment type="caution">
    <text evidence="2">The sequence shown here is derived from an EMBL/GenBank/DDBJ whole genome shotgun (WGS) entry which is preliminary data.</text>
</comment>
<protein>
    <recommendedName>
        <fullName evidence="1">HicB-like antitoxin of toxin-antitoxin system domain-containing protein</fullName>
    </recommendedName>
</protein>
<dbReference type="AlphaFoldDB" id="A0A0J6SB28"/>
<evidence type="ECO:0000313" key="3">
    <source>
        <dbReference type="Proteomes" id="UP000035955"/>
    </source>
</evidence>
<gene>
    <name evidence="2" type="ORF">VQ02_23620</name>
</gene>
<feature type="domain" description="HicB-like antitoxin of toxin-antitoxin system" evidence="1">
    <location>
        <begin position="3"/>
        <end position="126"/>
    </location>
</feature>